<proteinExistence type="predicted"/>
<name>A0A5P2DK16_STRVZ</name>
<dbReference type="OrthoDB" id="3855104at2"/>
<feature type="compositionally biased region" description="Low complexity" evidence="1">
    <location>
        <begin position="148"/>
        <end position="164"/>
    </location>
</feature>
<accession>A0A5P2DK16</accession>
<dbReference type="EMBL" id="CP029189">
    <property type="protein sequence ID" value="QES54900.1"/>
    <property type="molecule type" value="Genomic_DNA"/>
</dbReference>
<protein>
    <submittedName>
        <fullName evidence="2">Uncharacterized protein</fullName>
    </submittedName>
</protein>
<reference evidence="2 3" key="1">
    <citation type="submission" date="2018-05" db="EMBL/GenBank/DDBJ databases">
        <title>Streptomyces venezuelae.</title>
        <authorList>
            <person name="Kim W."/>
            <person name="Lee N."/>
            <person name="Cho B.-K."/>
        </authorList>
    </citation>
    <scope>NUCLEOTIDE SEQUENCE [LARGE SCALE GENOMIC DNA]</scope>
    <source>
        <strain evidence="2 3">ATCC 21018</strain>
    </source>
</reference>
<evidence type="ECO:0000313" key="2">
    <source>
        <dbReference type="EMBL" id="QES54900.1"/>
    </source>
</evidence>
<organism evidence="2 3">
    <name type="scientific">Streptomyces venezuelae</name>
    <dbReference type="NCBI Taxonomy" id="54571"/>
    <lineage>
        <taxon>Bacteria</taxon>
        <taxon>Bacillati</taxon>
        <taxon>Actinomycetota</taxon>
        <taxon>Actinomycetes</taxon>
        <taxon>Kitasatosporales</taxon>
        <taxon>Streptomycetaceae</taxon>
        <taxon>Streptomyces</taxon>
    </lineage>
</organism>
<dbReference type="Proteomes" id="UP000324101">
    <property type="component" value="Chromosome"/>
</dbReference>
<feature type="region of interest" description="Disordered" evidence="1">
    <location>
        <begin position="136"/>
        <end position="164"/>
    </location>
</feature>
<gene>
    <name evidence="2" type="ORF">DEJ51_12295</name>
</gene>
<dbReference type="AlphaFoldDB" id="A0A5P2DK16"/>
<evidence type="ECO:0000256" key="1">
    <source>
        <dbReference type="SAM" id="MobiDB-lite"/>
    </source>
</evidence>
<sequence length="164" mass="17306">MGAIAGVAYNAATAALRVEFDSMTEYKKMVDGLLDDLTGSDADHRKLADGKLPVSKLGKGFTEVDTLFTSYGKVIDQLQDLSKGLAAQIEALGIAVLSAGKGYGGVDEETKRRLVAIASEAKAQYVKERDPLWVAEQRRREASGEAHPGATPTPSPSTSGGSYS</sequence>
<evidence type="ECO:0000313" key="3">
    <source>
        <dbReference type="Proteomes" id="UP000324101"/>
    </source>
</evidence>